<feature type="domain" description="DUF7685" evidence="1">
    <location>
        <begin position="5"/>
        <end position="47"/>
    </location>
</feature>
<dbReference type="AlphaFoldDB" id="A0A226WKN4"/>
<dbReference type="Pfam" id="PF24735">
    <property type="entry name" value="DUF7686"/>
    <property type="match status" value="1"/>
</dbReference>
<feature type="domain" description="DUF7686" evidence="2">
    <location>
        <begin position="52"/>
        <end position="88"/>
    </location>
</feature>
<organism evidence="3 4">
    <name type="scientific">Caballeronia sordidicola</name>
    <name type="common">Burkholderia sordidicola</name>
    <dbReference type="NCBI Taxonomy" id="196367"/>
    <lineage>
        <taxon>Bacteria</taxon>
        <taxon>Pseudomonadati</taxon>
        <taxon>Pseudomonadota</taxon>
        <taxon>Betaproteobacteria</taxon>
        <taxon>Burkholderiales</taxon>
        <taxon>Burkholderiaceae</taxon>
        <taxon>Caballeronia</taxon>
    </lineage>
</organism>
<evidence type="ECO:0000259" key="2">
    <source>
        <dbReference type="Pfam" id="PF24735"/>
    </source>
</evidence>
<proteinExistence type="predicted"/>
<dbReference type="EMBL" id="MTHB01000299">
    <property type="protein sequence ID" value="OXC71745.1"/>
    <property type="molecule type" value="Genomic_DNA"/>
</dbReference>
<name>A0A226WKN4_CABSO</name>
<reference evidence="4" key="1">
    <citation type="submission" date="2017-01" db="EMBL/GenBank/DDBJ databases">
        <title>Genome Analysis of Deinococcus marmoris KOPRI26562.</title>
        <authorList>
            <person name="Kim J.H."/>
            <person name="Oh H.-M."/>
        </authorList>
    </citation>
    <scope>NUCLEOTIDE SEQUENCE [LARGE SCALE GENOMIC DNA]</scope>
    <source>
        <strain evidence="4">PAMC 26633</strain>
    </source>
</reference>
<dbReference type="InterPro" id="IPR056102">
    <property type="entry name" value="DUF7685"/>
</dbReference>
<evidence type="ECO:0000259" key="1">
    <source>
        <dbReference type="Pfam" id="PF24734"/>
    </source>
</evidence>
<sequence>MYVIQCAACGAIVPQYDTVNTVSEGHGDRLLCTACFNQEMAHHTGLDDFGEVKFKPVHLSDANGTVHEFHFRSLLFGDKLSLEAFERPARKNHRDIAFRSSAIRYRINSFCWES</sequence>
<comment type="caution">
    <text evidence="3">The sequence shown here is derived from an EMBL/GenBank/DDBJ whole genome shotgun (WGS) entry which is preliminary data.</text>
</comment>
<gene>
    <name evidence="3" type="ORF">BSU04_45680</name>
</gene>
<dbReference type="InterPro" id="IPR056103">
    <property type="entry name" value="DUF7686"/>
</dbReference>
<protein>
    <submittedName>
        <fullName evidence="3">Uncharacterized protein</fullName>
    </submittedName>
</protein>
<accession>A0A226WKN4</accession>
<dbReference type="Pfam" id="PF24734">
    <property type="entry name" value="DUF7685"/>
    <property type="match status" value="1"/>
</dbReference>
<evidence type="ECO:0000313" key="4">
    <source>
        <dbReference type="Proteomes" id="UP000214720"/>
    </source>
</evidence>
<evidence type="ECO:0000313" key="3">
    <source>
        <dbReference type="EMBL" id="OXC71745.1"/>
    </source>
</evidence>
<dbReference type="Proteomes" id="UP000214720">
    <property type="component" value="Unassembled WGS sequence"/>
</dbReference>
<dbReference type="RefSeq" id="WP_256983929.1">
    <property type="nucleotide sequence ID" value="NZ_MTHB01000299.1"/>
</dbReference>